<dbReference type="SMART" id="SM00478">
    <property type="entry name" value="ENDO3c"/>
    <property type="match status" value="1"/>
</dbReference>
<comment type="similarity">
    <text evidence="3">Belongs to the DNA glycosylase family. DEMETER subfamily.</text>
</comment>
<keyword evidence="7" id="KW-0238">DNA-binding</keyword>
<accession>A0AAP0XAS4</accession>
<keyword evidence="8" id="KW-0539">Nucleus</keyword>
<evidence type="ECO:0000256" key="3">
    <source>
        <dbReference type="ARBA" id="ARBA00005646"/>
    </source>
</evidence>
<evidence type="ECO:0000256" key="4">
    <source>
        <dbReference type="ARBA" id="ARBA00022723"/>
    </source>
</evidence>
<dbReference type="SUPFAM" id="SSF48150">
    <property type="entry name" value="DNA-glycosylase"/>
    <property type="match status" value="1"/>
</dbReference>
<dbReference type="GO" id="GO:0035514">
    <property type="term" value="F:DNA demethylase activity"/>
    <property type="evidence" value="ECO:0007669"/>
    <property type="project" value="InterPro"/>
</dbReference>
<dbReference type="InterPro" id="IPR003265">
    <property type="entry name" value="HhH-GPD_domain"/>
</dbReference>
<evidence type="ECO:0000256" key="2">
    <source>
        <dbReference type="ARBA" id="ARBA00004123"/>
    </source>
</evidence>
<comment type="caution">
    <text evidence="10">The sequence shown here is derived from an EMBL/GenBank/DDBJ whole genome shotgun (WGS) entry which is preliminary data.</text>
</comment>
<evidence type="ECO:0000256" key="8">
    <source>
        <dbReference type="ARBA" id="ARBA00023242"/>
    </source>
</evidence>
<evidence type="ECO:0000259" key="9">
    <source>
        <dbReference type="SMART" id="SM00478"/>
    </source>
</evidence>
<evidence type="ECO:0000256" key="1">
    <source>
        <dbReference type="ARBA" id="ARBA00001966"/>
    </source>
</evidence>
<dbReference type="InterPro" id="IPR011257">
    <property type="entry name" value="DNA_glycosylase"/>
</dbReference>
<protein>
    <recommendedName>
        <fullName evidence="9">HhH-GPD domain-containing protein</fullName>
    </recommendedName>
</protein>
<dbReference type="Gene3D" id="1.10.1670.10">
    <property type="entry name" value="Helix-hairpin-Helix base-excision DNA repair enzymes (C-terminal)"/>
    <property type="match status" value="1"/>
</dbReference>
<evidence type="ECO:0000256" key="5">
    <source>
        <dbReference type="ARBA" id="ARBA00023004"/>
    </source>
</evidence>
<dbReference type="Proteomes" id="UP001415857">
    <property type="component" value="Unassembled WGS sequence"/>
</dbReference>
<evidence type="ECO:0000313" key="10">
    <source>
        <dbReference type="EMBL" id="KAK9293318.1"/>
    </source>
</evidence>
<comment type="cofactor">
    <cofactor evidence="1">
        <name>[4Fe-4S] cluster</name>
        <dbReference type="ChEBI" id="CHEBI:49883"/>
    </cofactor>
</comment>
<dbReference type="GO" id="GO:0141166">
    <property type="term" value="P:chromosomal 5-methylcytosine DNA demethylation pathway"/>
    <property type="evidence" value="ECO:0007669"/>
    <property type="project" value="InterPro"/>
</dbReference>
<comment type="subcellular location">
    <subcellularLocation>
        <location evidence="2">Nucleus</location>
    </subcellularLocation>
</comment>
<dbReference type="AlphaFoldDB" id="A0AAP0XAS4"/>
<dbReference type="GO" id="GO:0046872">
    <property type="term" value="F:metal ion binding"/>
    <property type="evidence" value="ECO:0007669"/>
    <property type="project" value="UniProtKB-KW"/>
</dbReference>
<dbReference type="InterPro" id="IPR003651">
    <property type="entry name" value="Endonuclease3_FeS-loop_motif"/>
</dbReference>
<dbReference type="GO" id="GO:0005634">
    <property type="term" value="C:nucleus"/>
    <property type="evidence" value="ECO:0007669"/>
    <property type="project" value="UniProtKB-SubCell"/>
</dbReference>
<gene>
    <name evidence="10" type="ORF">L1049_021310</name>
</gene>
<evidence type="ECO:0000313" key="11">
    <source>
        <dbReference type="Proteomes" id="UP001415857"/>
    </source>
</evidence>
<proteinExistence type="inferred from homology"/>
<keyword evidence="6" id="KW-0411">Iron-sulfur</keyword>
<keyword evidence="4" id="KW-0479">Metal-binding</keyword>
<keyword evidence="5" id="KW-0408">Iron</keyword>
<dbReference type="GO" id="GO:0019104">
    <property type="term" value="F:DNA N-glycosylase activity"/>
    <property type="evidence" value="ECO:0007669"/>
    <property type="project" value="InterPro"/>
</dbReference>
<dbReference type="GO" id="GO:0006284">
    <property type="term" value="P:base-excision repair"/>
    <property type="evidence" value="ECO:0007669"/>
    <property type="project" value="InterPro"/>
</dbReference>
<evidence type="ECO:0000256" key="6">
    <source>
        <dbReference type="ARBA" id="ARBA00023014"/>
    </source>
</evidence>
<dbReference type="SMART" id="SM00525">
    <property type="entry name" value="FES"/>
    <property type="match status" value="1"/>
</dbReference>
<dbReference type="EMBL" id="JBBPBK010000001">
    <property type="protein sequence ID" value="KAK9293318.1"/>
    <property type="molecule type" value="Genomic_DNA"/>
</dbReference>
<name>A0AAP0XAS4_LIQFO</name>
<sequence length="598" mass="67899">MRHIQGDRCFSAWKGSVVDSVVGVFLTQNVNDHFSSSAFMSLAARYQNTVIQQPKSMDCQDKQEKIVNESRLKGQIFSSSLTINETKREKVTLRRKKGRMRGKNQKKTLDWDSLWRAYSSCREQERGAKSTERGANTTDSVNWQAVRVANPNDISAAIFARGMNNNLTERIQGFLNRLFRELKSIDLEWLRNIPPEKAKEFLMDIRGLGLKSSECVRLLTLQQLAFPVDTNVGRIAVRLGWVPLQPLPEMVPLHLLDEYPEMDDIQEYLWPRLCTLDQEKLYELHCQMITFGKVFCTKKQPNCNACPLREECKYFKSASESAWLALPGPRKKSGGSSIINGTTVENRAVVNNPTSSTLFETKLFSDVSEREIEDSFYKDSNANNLLPEESDIAKALGSLTSDYANLPVWTLKYATRLRTEHQVYELPESHHLLIALDGRDPDDPCPYLLAIWPPGESADSVEASKTVLGTFLIPCRTAMRGSFPLNGTYFQVNEVFADDESSRTPFNVAMSSIQDLQRRTLYCGTSTTMICKGLSKEKIQHCFRKEIGLKSSFFLPFLQAEYITVMTDGAWKKVDQWAGVGFVFWMVQISYLSSLPIP</sequence>
<dbReference type="InterPro" id="IPR028925">
    <property type="entry name" value="RRM_DME"/>
</dbReference>
<reference evidence="10 11" key="1">
    <citation type="journal article" date="2024" name="Plant J.">
        <title>Genome sequences and population genomics reveal climatic adaptation and genomic divergence between two closely related sweetgum species.</title>
        <authorList>
            <person name="Xu W.Q."/>
            <person name="Ren C.Q."/>
            <person name="Zhang X.Y."/>
            <person name="Comes H.P."/>
            <person name="Liu X.H."/>
            <person name="Li Y.G."/>
            <person name="Kettle C.J."/>
            <person name="Jalonen R."/>
            <person name="Gaisberger H."/>
            <person name="Ma Y.Z."/>
            <person name="Qiu Y.X."/>
        </authorList>
    </citation>
    <scope>NUCLEOTIDE SEQUENCE [LARGE SCALE GENOMIC DNA]</scope>
    <source>
        <strain evidence="10">Hangzhou</strain>
    </source>
</reference>
<dbReference type="GO" id="GO:0051539">
    <property type="term" value="F:4 iron, 4 sulfur cluster binding"/>
    <property type="evidence" value="ECO:0007669"/>
    <property type="project" value="InterPro"/>
</dbReference>
<dbReference type="Pfam" id="PF15628">
    <property type="entry name" value="RRM_DME"/>
    <property type="match status" value="1"/>
</dbReference>
<organism evidence="10 11">
    <name type="scientific">Liquidambar formosana</name>
    <name type="common">Formosan gum</name>
    <dbReference type="NCBI Taxonomy" id="63359"/>
    <lineage>
        <taxon>Eukaryota</taxon>
        <taxon>Viridiplantae</taxon>
        <taxon>Streptophyta</taxon>
        <taxon>Embryophyta</taxon>
        <taxon>Tracheophyta</taxon>
        <taxon>Spermatophyta</taxon>
        <taxon>Magnoliopsida</taxon>
        <taxon>eudicotyledons</taxon>
        <taxon>Gunneridae</taxon>
        <taxon>Pentapetalae</taxon>
        <taxon>Saxifragales</taxon>
        <taxon>Altingiaceae</taxon>
        <taxon>Liquidambar</taxon>
    </lineage>
</organism>
<dbReference type="InterPro" id="IPR044811">
    <property type="entry name" value="DME/ROS1"/>
</dbReference>
<keyword evidence="11" id="KW-1185">Reference proteome</keyword>
<evidence type="ECO:0000256" key="7">
    <source>
        <dbReference type="ARBA" id="ARBA00023125"/>
    </source>
</evidence>
<dbReference type="PANTHER" id="PTHR46213">
    <property type="entry name" value="TRANSCRIPTIONAL ACTIVATOR DEMETER"/>
    <property type="match status" value="1"/>
</dbReference>
<dbReference type="GO" id="GO:0003677">
    <property type="term" value="F:DNA binding"/>
    <property type="evidence" value="ECO:0007669"/>
    <property type="project" value="UniProtKB-KW"/>
</dbReference>
<feature type="domain" description="HhH-GPD" evidence="9">
    <location>
        <begin position="133"/>
        <end position="294"/>
    </location>
</feature>
<dbReference type="InterPro" id="IPR023170">
    <property type="entry name" value="HhH_base_excis_C"/>
</dbReference>
<dbReference type="PANTHER" id="PTHR46213:SF13">
    <property type="entry name" value="DEMETER-LIKE PROTEIN 2-RELATED"/>
    <property type="match status" value="1"/>
</dbReference>